<sequence>MSRLTRRATRSLASMFAPYVSGAAGARWSYIVAEMRRTPGKVPSAQCREVVMCKVCTALARQRHGRPLKRGLGNVEVPTGTHAANRPRGWVAAASLAQPGRGALAASSGNGRPVRPDQVLGSARLQTCFWAQCPAAAGSQGRNVVETGEAGRSAVQRKRTRPAGDEGPLAKRTRTRERKAWTVDDQAEALASVVCHLEDQHELTERLTRAQTWCGPIPHGKKVSTTRRRYRSKHANEPSRSREHCVGGLGAETATRAGPLPIHVPALFPLPRGHLPGVRTAPEPWKSVSGKPASPPARLRAYVSGGA</sequence>
<gene>
    <name evidence="2" type="ORF">Purlil1_12826</name>
</gene>
<evidence type="ECO:0008006" key="4">
    <source>
        <dbReference type="Google" id="ProtNLM"/>
    </source>
</evidence>
<evidence type="ECO:0000256" key="1">
    <source>
        <dbReference type="SAM" id="MobiDB-lite"/>
    </source>
</evidence>
<keyword evidence="3" id="KW-1185">Reference proteome</keyword>
<evidence type="ECO:0000313" key="2">
    <source>
        <dbReference type="EMBL" id="KAK4074914.1"/>
    </source>
</evidence>
<feature type="region of interest" description="Disordered" evidence="1">
    <location>
        <begin position="280"/>
        <end position="307"/>
    </location>
</feature>
<name>A0ABR0BFQ3_PURLI</name>
<feature type="region of interest" description="Disordered" evidence="1">
    <location>
        <begin position="150"/>
        <end position="178"/>
    </location>
</feature>
<reference evidence="2 3" key="1">
    <citation type="journal article" date="2024" name="Microbiol. Resour. Announc.">
        <title>Genome annotations for the ascomycete fungi Trichoderma harzianum, Trichoderma aggressivum, and Purpureocillium lilacinum.</title>
        <authorList>
            <person name="Beijen E.P.W."/>
            <person name="Ohm R.A."/>
        </authorList>
    </citation>
    <scope>NUCLEOTIDE SEQUENCE [LARGE SCALE GENOMIC DNA]</scope>
    <source>
        <strain evidence="2 3">CBS 150709</strain>
    </source>
</reference>
<feature type="compositionally biased region" description="Basic residues" evidence="1">
    <location>
        <begin position="219"/>
        <end position="233"/>
    </location>
</feature>
<protein>
    <recommendedName>
        <fullName evidence="4">Transposase</fullName>
    </recommendedName>
</protein>
<accession>A0ABR0BFQ3</accession>
<dbReference type="Proteomes" id="UP001287286">
    <property type="component" value="Unassembled WGS sequence"/>
</dbReference>
<organism evidence="2 3">
    <name type="scientific">Purpureocillium lilacinum</name>
    <name type="common">Paecilomyces lilacinus</name>
    <dbReference type="NCBI Taxonomy" id="33203"/>
    <lineage>
        <taxon>Eukaryota</taxon>
        <taxon>Fungi</taxon>
        <taxon>Dikarya</taxon>
        <taxon>Ascomycota</taxon>
        <taxon>Pezizomycotina</taxon>
        <taxon>Sordariomycetes</taxon>
        <taxon>Hypocreomycetidae</taxon>
        <taxon>Hypocreales</taxon>
        <taxon>Ophiocordycipitaceae</taxon>
        <taxon>Purpureocillium</taxon>
    </lineage>
</organism>
<feature type="compositionally biased region" description="Basic and acidic residues" evidence="1">
    <location>
        <begin position="234"/>
        <end position="245"/>
    </location>
</feature>
<feature type="region of interest" description="Disordered" evidence="1">
    <location>
        <begin position="218"/>
        <end position="245"/>
    </location>
</feature>
<comment type="caution">
    <text evidence="2">The sequence shown here is derived from an EMBL/GenBank/DDBJ whole genome shotgun (WGS) entry which is preliminary data.</text>
</comment>
<evidence type="ECO:0000313" key="3">
    <source>
        <dbReference type="Proteomes" id="UP001287286"/>
    </source>
</evidence>
<dbReference type="EMBL" id="JAWRVI010000137">
    <property type="protein sequence ID" value="KAK4074914.1"/>
    <property type="molecule type" value="Genomic_DNA"/>
</dbReference>
<proteinExistence type="predicted"/>